<dbReference type="STRING" id="419005.HMPREF1860_01726"/>
<evidence type="ECO:0000313" key="1">
    <source>
        <dbReference type="EMBL" id="KXB75685.1"/>
    </source>
</evidence>
<dbReference type="EMBL" id="LSDL01000114">
    <property type="protein sequence ID" value="KXB75685.1"/>
    <property type="molecule type" value="Genomic_DNA"/>
</dbReference>
<comment type="caution">
    <text evidence="1">The sequence shown here is derived from an EMBL/GenBank/DDBJ whole genome shotgun (WGS) entry which is preliminary data.</text>
</comment>
<name>A0A134B6X4_9BACT</name>
<organism evidence="1">
    <name type="scientific">Prevotella amnii</name>
    <dbReference type="NCBI Taxonomy" id="419005"/>
    <lineage>
        <taxon>Bacteria</taxon>
        <taxon>Pseudomonadati</taxon>
        <taxon>Bacteroidota</taxon>
        <taxon>Bacteroidia</taxon>
        <taxon>Bacteroidales</taxon>
        <taxon>Prevotellaceae</taxon>
        <taxon>Prevotella</taxon>
    </lineage>
</organism>
<proteinExistence type="predicted"/>
<reference evidence="1 2" key="1">
    <citation type="submission" date="2016-01" db="EMBL/GenBank/DDBJ databases">
        <authorList>
            <person name="Oliw E.H."/>
        </authorList>
    </citation>
    <scope>NUCLEOTIDE SEQUENCE [LARGE SCALE GENOMIC DNA]</scope>
    <source>
        <strain evidence="1 2">DNF00307</strain>
    </source>
</reference>
<gene>
    <name evidence="1" type="ORF">HMPREF1860_01726</name>
</gene>
<evidence type="ECO:0000313" key="2">
    <source>
        <dbReference type="Proteomes" id="UP000070531"/>
    </source>
</evidence>
<dbReference type="AlphaFoldDB" id="A0A134B6X4"/>
<dbReference type="Proteomes" id="UP000070531">
    <property type="component" value="Unassembled WGS sequence"/>
</dbReference>
<sequence>MDWYVCCVFLDKVHFLLFCYLIEEKSLFFCLLGKLAVILQSLMAYSEPKALFNK</sequence>
<dbReference type="PATRIC" id="fig|419005.5.peg.1718"/>
<accession>A0A134B6X4</accession>
<protein>
    <submittedName>
        <fullName evidence="1">Uncharacterized protein</fullName>
    </submittedName>
</protein>